<evidence type="ECO:0008006" key="3">
    <source>
        <dbReference type="Google" id="ProtNLM"/>
    </source>
</evidence>
<evidence type="ECO:0000313" key="1">
    <source>
        <dbReference type="EMBL" id="RFU68104.1"/>
    </source>
</evidence>
<protein>
    <recommendedName>
        <fullName evidence="3">YtxH domain-containing protein</fullName>
    </recommendedName>
</protein>
<comment type="caution">
    <text evidence="1">The sequence shown here is derived from an EMBL/GenBank/DDBJ whole genome shotgun (WGS) entry which is preliminary data.</text>
</comment>
<reference evidence="1 2" key="1">
    <citation type="submission" date="2018-08" db="EMBL/GenBank/DDBJ databases">
        <title>Bacillus chawlae sp. nov., Bacillus glennii sp. nov., and Bacillus saganii sp. nov. Isolated from the Vehicle Assembly Building at Kennedy Space Center where the Viking Spacecraft were Assembled.</title>
        <authorList>
            <person name="Seuylemezian A."/>
            <person name="Vaishampayan P."/>
        </authorList>
    </citation>
    <scope>NUCLEOTIDE SEQUENCE [LARGE SCALE GENOMIC DNA]</scope>
    <source>
        <strain evidence="1 2">V47-23a</strain>
    </source>
</reference>
<dbReference type="Proteomes" id="UP000264541">
    <property type="component" value="Unassembled WGS sequence"/>
</dbReference>
<accession>A0A372LLY8</accession>
<dbReference type="AlphaFoldDB" id="A0A372LLY8"/>
<name>A0A372LLY8_9BACI</name>
<proteinExistence type="predicted"/>
<organism evidence="1 2">
    <name type="scientific">Peribacillus saganii</name>
    <dbReference type="NCBI Taxonomy" id="2303992"/>
    <lineage>
        <taxon>Bacteria</taxon>
        <taxon>Bacillati</taxon>
        <taxon>Bacillota</taxon>
        <taxon>Bacilli</taxon>
        <taxon>Bacillales</taxon>
        <taxon>Bacillaceae</taxon>
        <taxon>Peribacillus</taxon>
    </lineage>
</organism>
<gene>
    <name evidence="1" type="ORF">D0469_12600</name>
</gene>
<sequence>MFDCEKSINSLLETKKPSLLFYYSVKRRIVKKGISFRYYHLGKPFIPDNYAALLLLEAIRLEIAFLSPATGKLSSLKDKNIPREDIMVYYGGEYQTGNKSRFMQWMLYGAMAGAAISLLDRNTRQSLMQSGRNAARGIQTAVKHPNSMLNQVREATSTLRTTIQQVTDDVAFIAEQINEVKDITPQMAAVVRETADAFTGEGHPQVHH</sequence>
<keyword evidence="2" id="KW-1185">Reference proteome</keyword>
<dbReference type="EMBL" id="QVTE01000035">
    <property type="protein sequence ID" value="RFU68104.1"/>
    <property type="molecule type" value="Genomic_DNA"/>
</dbReference>
<evidence type="ECO:0000313" key="2">
    <source>
        <dbReference type="Proteomes" id="UP000264541"/>
    </source>
</evidence>